<gene>
    <name evidence="2" type="ORF">CLV80_11558</name>
</gene>
<reference evidence="2 3" key="1">
    <citation type="submission" date="2018-03" db="EMBL/GenBank/DDBJ databases">
        <title>Genomic Encyclopedia of Archaeal and Bacterial Type Strains, Phase II (KMG-II): from individual species to whole genera.</title>
        <authorList>
            <person name="Goeker M."/>
        </authorList>
    </citation>
    <scope>NUCLEOTIDE SEQUENCE [LARGE SCALE GENOMIC DNA]</scope>
    <source>
        <strain evidence="2 3">DSM 101533</strain>
    </source>
</reference>
<keyword evidence="1" id="KW-0812">Transmembrane</keyword>
<feature type="transmembrane region" description="Helical" evidence="1">
    <location>
        <begin position="6"/>
        <end position="24"/>
    </location>
</feature>
<name>A0A2T0VU28_9RHOB</name>
<feature type="transmembrane region" description="Helical" evidence="1">
    <location>
        <begin position="76"/>
        <end position="100"/>
    </location>
</feature>
<keyword evidence="1" id="KW-0472">Membrane</keyword>
<feature type="transmembrane region" description="Helical" evidence="1">
    <location>
        <begin position="45"/>
        <end position="70"/>
    </location>
</feature>
<dbReference type="Proteomes" id="UP000238007">
    <property type="component" value="Unassembled WGS sequence"/>
</dbReference>
<dbReference type="AlphaFoldDB" id="A0A2T0VU28"/>
<comment type="caution">
    <text evidence="2">The sequence shown here is derived from an EMBL/GenBank/DDBJ whole genome shotgun (WGS) entry which is preliminary data.</text>
</comment>
<sequence>MLSYLMLYFGLAAGALAGLSFMIFKIGSALADCPDTGRAAKAGSMTIVAGFVAIGAGGVILIAAGVLAVLPHMAPAGVLTALGLAVLCLGLGFTQAVATLRDIVAQAAARVSAATE</sequence>
<evidence type="ECO:0000256" key="1">
    <source>
        <dbReference type="SAM" id="Phobius"/>
    </source>
</evidence>
<dbReference type="EMBL" id="PVTP01000015">
    <property type="protein sequence ID" value="PRY74817.1"/>
    <property type="molecule type" value="Genomic_DNA"/>
</dbReference>
<accession>A0A2T0VU28</accession>
<keyword evidence="3" id="KW-1185">Reference proteome</keyword>
<dbReference type="RefSeq" id="WP_106359153.1">
    <property type="nucleotide sequence ID" value="NZ_PKFN01000011.1"/>
</dbReference>
<organism evidence="2 3">
    <name type="scientific">Yoonia maritima</name>
    <dbReference type="NCBI Taxonomy" id="1435347"/>
    <lineage>
        <taxon>Bacteria</taxon>
        <taxon>Pseudomonadati</taxon>
        <taxon>Pseudomonadota</taxon>
        <taxon>Alphaproteobacteria</taxon>
        <taxon>Rhodobacterales</taxon>
        <taxon>Paracoccaceae</taxon>
        <taxon>Yoonia</taxon>
    </lineage>
</organism>
<evidence type="ECO:0000313" key="2">
    <source>
        <dbReference type="EMBL" id="PRY74817.1"/>
    </source>
</evidence>
<proteinExistence type="predicted"/>
<evidence type="ECO:0000313" key="3">
    <source>
        <dbReference type="Proteomes" id="UP000238007"/>
    </source>
</evidence>
<protein>
    <submittedName>
        <fullName evidence="2">Uncharacterized protein</fullName>
    </submittedName>
</protein>
<keyword evidence="1" id="KW-1133">Transmembrane helix</keyword>